<dbReference type="Gene3D" id="1.10.3470.10">
    <property type="entry name" value="ABC transporter involved in vitamin B12 uptake, BtuC"/>
    <property type="match status" value="1"/>
</dbReference>
<proteinExistence type="inferred from homology"/>
<evidence type="ECO:0000256" key="2">
    <source>
        <dbReference type="ARBA" id="ARBA00007935"/>
    </source>
</evidence>
<evidence type="ECO:0000256" key="6">
    <source>
        <dbReference type="ARBA" id="ARBA00022989"/>
    </source>
</evidence>
<evidence type="ECO:0000313" key="9">
    <source>
        <dbReference type="EMBL" id="MBP1933811.1"/>
    </source>
</evidence>
<evidence type="ECO:0000256" key="4">
    <source>
        <dbReference type="ARBA" id="ARBA00022475"/>
    </source>
</evidence>
<feature type="transmembrane region" description="Helical" evidence="8">
    <location>
        <begin position="242"/>
        <end position="271"/>
    </location>
</feature>
<feature type="transmembrane region" description="Helical" evidence="8">
    <location>
        <begin position="153"/>
        <end position="174"/>
    </location>
</feature>
<comment type="subcellular location">
    <subcellularLocation>
        <location evidence="1">Cell membrane</location>
        <topology evidence="1">Multi-pass membrane protein</topology>
    </subcellularLocation>
</comment>
<dbReference type="InterPro" id="IPR000522">
    <property type="entry name" value="ABC_transptr_permease_BtuC"/>
</dbReference>
<keyword evidence="3" id="KW-0813">Transport</keyword>
<evidence type="ECO:0000256" key="1">
    <source>
        <dbReference type="ARBA" id="ARBA00004651"/>
    </source>
</evidence>
<dbReference type="Pfam" id="PF01032">
    <property type="entry name" value="FecCD"/>
    <property type="match status" value="1"/>
</dbReference>
<keyword evidence="10" id="KW-1185">Reference proteome</keyword>
<evidence type="ECO:0000256" key="7">
    <source>
        <dbReference type="ARBA" id="ARBA00023136"/>
    </source>
</evidence>
<feature type="transmembrane region" description="Helical" evidence="8">
    <location>
        <begin position="122"/>
        <end position="141"/>
    </location>
</feature>
<dbReference type="PANTHER" id="PTHR30472:SF65">
    <property type="entry name" value="SIDEROPHORE TRANSPORT SYSTEM PERMEASE PROTEIN YFIZ-RELATED"/>
    <property type="match status" value="1"/>
</dbReference>
<dbReference type="EMBL" id="JAGGKT010000013">
    <property type="protein sequence ID" value="MBP1933811.1"/>
    <property type="molecule type" value="Genomic_DNA"/>
</dbReference>
<feature type="transmembrane region" description="Helical" evidence="8">
    <location>
        <begin position="12"/>
        <end position="34"/>
    </location>
</feature>
<accession>A0ABS4GU57</accession>
<dbReference type="Proteomes" id="UP001519343">
    <property type="component" value="Unassembled WGS sequence"/>
</dbReference>
<gene>
    <name evidence="9" type="ORF">J2Z37_003824</name>
</gene>
<reference evidence="9 10" key="1">
    <citation type="submission" date="2021-03" db="EMBL/GenBank/DDBJ databases">
        <title>Genomic Encyclopedia of Type Strains, Phase IV (KMG-IV): sequencing the most valuable type-strain genomes for metagenomic binning, comparative biology and taxonomic classification.</title>
        <authorList>
            <person name="Goeker M."/>
        </authorList>
    </citation>
    <scope>NUCLEOTIDE SEQUENCE [LARGE SCALE GENOMIC DNA]</scope>
    <source>
        <strain evidence="9 10">DSM 24738</strain>
    </source>
</reference>
<keyword evidence="4" id="KW-1003">Cell membrane</keyword>
<comment type="similarity">
    <text evidence="2">Belongs to the binding-protein-dependent transport system permease family. FecCD subfamily.</text>
</comment>
<comment type="caution">
    <text evidence="9">The sequence shown here is derived from an EMBL/GenBank/DDBJ whole genome shotgun (WGS) entry which is preliminary data.</text>
</comment>
<feature type="transmembrane region" description="Helical" evidence="8">
    <location>
        <begin position="195"/>
        <end position="216"/>
    </location>
</feature>
<protein>
    <submittedName>
        <fullName evidence="9">Iron complex transport system permease protein</fullName>
    </submittedName>
</protein>
<feature type="transmembrane region" description="Helical" evidence="8">
    <location>
        <begin position="66"/>
        <end position="84"/>
    </location>
</feature>
<sequence>MTFLFSTRILKIIGILIGVFLLIFSGISSILFGLTDISWEMVLHAYTNFDGSNEQLIIKTSRVPRMLVAIAVGVSSAIAGALMQALSRNPLAAPDIFGLNAGASFFIVFSVAFLGTSSLSSFIWIAFLGAGISALAIYLLGSVGRNGLTPMKLTLAGASIAALFSSLTKGILTLNEKALDEVLFWLAGSVEGRKLEMLFPVLPFMIFAWLASFFMAKQVNTLAMGEDVAKGLGQRTIWVKTITWMLIVLLAGSSVAVAGPIGFIGIVIPHIARAMVGIDHRWIIPYCAILGAILLLLADIGARFVIMPKEVPVGVMTALVGTPFFIYIARKGFSKS</sequence>
<evidence type="ECO:0000256" key="3">
    <source>
        <dbReference type="ARBA" id="ARBA00022448"/>
    </source>
</evidence>
<keyword evidence="7 8" id="KW-0472">Membrane</keyword>
<evidence type="ECO:0000313" key="10">
    <source>
        <dbReference type="Proteomes" id="UP001519343"/>
    </source>
</evidence>
<dbReference type="SUPFAM" id="SSF81345">
    <property type="entry name" value="ABC transporter involved in vitamin B12 uptake, BtuC"/>
    <property type="match status" value="1"/>
</dbReference>
<evidence type="ECO:0000256" key="5">
    <source>
        <dbReference type="ARBA" id="ARBA00022692"/>
    </source>
</evidence>
<keyword evidence="5 8" id="KW-0812">Transmembrane</keyword>
<feature type="transmembrane region" description="Helical" evidence="8">
    <location>
        <begin position="283"/>
        <end position="305"/>
    </location>
</feature>
<dbReference type="CDD" id="cd06550">
    <property type="entry name" value="TM_ABC_iron-siderophores_like"/>
    <property type="match status" value="1"/>
</dbReference>
<dbReference type="InterPro" id="IPR037294">
    <property type="entry name" value="ABC_BtuC-like"/>
</dbReference>
<feature type="transmembrane region" description="Helical" evidence="8">
    <location>
        <begin position="96"/>
        <end position="115"/>
    </location>
</feature>
<dbReference type="PANTHER" id="PTHR30472">
    <property type="entry name" value="FERRIC ENTEROBACTIN TRANSPORT SYSTEM PERMEASE PROTEIN"/>
    <property type="match status" value="1"/>
</dbReference>
<keyword evidence="6 8" id="KW-1133">Transmembrane helix</keyword>
<name>A0ABS4GU57_9BACL</name>
<feature type="transmembrane region" description="Helical" evidence="8">
    <location>
        <begin position="311"/>
        <end position="329"/>
    </location>
</feature>
<evidence type="ECO:0000256" key="8">
    <source>
        <dbReference type="SAM" id="Phobius"/>
    </source>
</evidence>
<organism evidence="9 10">
    <name type="scientific">Ammoniphilus resinae</name>
    <dbReference type="NCBI Taxonomy" id="861532"/>
    <lineage>
        <taxon>Bacteria</taxon>
        <taxon>Bacillati</taxon>
        <taxon>Bacillota</taxon>
        <taxon>Bacilli</taxon>
        <taxon>Bacillales</taxon>
        <taxon>Paenibacillaceae</taxon>
        <taxon>Aneurinibacillus group</taxon>
        <taxon>Ammoniphilus</taxon>
    </lineage>
</organism>
<dbReference type="RefSeq" id="WP_209811818.1">
    <property type="nucleotide sequence ID" value="NZ_JAGGKT010000013.1"/>
</dbReference>